<accession>A0ABT8JNF0</accession>
<reference evidence="1" key="1">
    <citation type="submission" date="2023-03" db="EMBL/GenBank/DDBJ databases">
        <title>MT1 and MT2 Draft Genomes of Novel Species.</title>
        <authorList>
            <person name="Venkateswaran K."/>
        </authorList>
    </citation>
    <scope>NUCLEOTIDE SEQUENCE</scope>
    <source>
        <strain evidence="1">F6_3S_P_2</strain>
    </source>
</reference>
<proteinExistence type="predicted"/>
<keyword evidence="2" id="KW-1185">Reference proteome</keyword>
<protein>
    <submittedName>
        <fullName evidence="1">Uncharacterized protein</fullName>
    </submittedName>
</protein>
<organism evidence="1 2">
    <name type="scientific">Sporosarcina highlanderae</name>
    <dbReference type="NCBI Taxonomy" id="3035916"/>
    <lineage>
        <taxon>Bacteria</taxon>
        <taxon>Bacillati</taxon>
        <taxon>Bacillota</taxon>
        <taxon>Bacilli</taxon>
        <taxon>Bacillales</taxon>
        <taxon>Caryophanaceae</taxon>
        <taxon>Sporosarcina</taxon>
    </lineage>
</organism>
<gene>
    <name evidence="1" type="ORF">P5G49_04240</name>
</gene>
<dbReference type="Proteomes" id="UP001175097">
    <property type="component" value="Unassembled WGS sequence"/>
</dbReference>
<evidence type="ECO:0000313" key="1">
    <source>
        <dbReference type="EMBL" id="MDN4606684.1"/>
    </source>
</evidence>
<sequence length="79" mass="8677">MGYFFLSFDSIMATNVAKAIATINDSNTDMGITPGLQDVGHAIVAARRGELRLPSSEPSILKSPIQLLFYYTIHTFLID</sequence>
<dbReference type="RefSeq" id="WP_301242206.1">
    <property type="nucleotide sequence ID" value="NZ_JAROCC010000002.1"/>
</dbReference>
<comment type="caution">
    <text evidence="1">The sequence shown here is derived from an EMBL/GenBank/DDBJ whole genome shotgun (WGS) entry which is preliminary data.</text>
</comment>
<name>A0ABT8JNF0_9BACL</name>
<evidence type="ECO:0000313" key="2">
    <source>
        <dbReference type="Proteomes" id="UP001175097"/>
    </source>
</evidence>
<dbReference type="EMBL" id="JAROCC010000002">
    <property type="protein sequence ID" value="MDN4606684.1"/>
    <property type="molecule type" value="Genomic_DNA"/>
</dbReference>